<feature type="region of interest" description="Disordered" evidence="1">
    <location>
        <begin position="36"/>
        <end position="108"/>
    </location>
</feature>
<dbReference type="Gene3D" id="2.60.120.1140">
    <property type="entry name" value="Protein of unknown function DUF192"/>
    <property type="match status" value="1"/>
</dbReference>
<dbReference type="Pfam" id="PF02643">
    <property type="entry name" value="DUF192"/>
    <property type="match status" value="1"/>
</dbReference>
<dbReference type="InterPro" id="IPR038695">
    <property type="entry name" value="Saro_0823-like_sf"/>
</dbReference>
<dbReference type="Proteomes" id="UP000319712">
    <property type="component" value="Unassembled WGS sequence"/>
</dbReference>
<evidence type="ECO:0000313" key="2">
    <source>
        <dbReference type="EMBL" id="SMO58785.1"/>
    </source>
</evidence>
<feature type="compositionally biased region" description="Acidic residues" evidence="1">
    <location>
        <begin position="76"/>
        <end position="93"/>
    </location>
</feature>
<gene>
    <name evidence="2" type="ORF">SAMN06264867_104197</name>
</gene>
<keyword evidence="3" id="KW-1185">Reference proteome</keyword>
<evidence type="ECO:0008006" key="4">
    <source>
        <dbReference type="Google" id="ProtNLM"/>
    </source>
</evidence>
<protein>
    <recommendedName>
        <fullName evidence="4">DUF192 domain-containing protein</fullName>
    </recommendedName>
</protein>
<sequence>MPPERGTCTTMERPGFDSRSRRRYLRTIAGIGGCSLAGCLNRGRSTEPTGVDAGEVDAENDDAEIEGENATGSEDGAVDGDENDADADGDSDGNESGGDSADAEGDPIHPEYETREVVVETPDGDALGSVTAAVADTDDLREIGLSDTESLPEDRSMLFVHGSIQERTYWMREMDFGIDIAFADAEGVITEIHHAPAPGPGEDGTEQTYGGRGKYVLEVTYRWTEERGVSVGDVLRFDPIE</sequence>
<feature type="compositionally biased region" description="Acidic residues" evidence="1">
    <location>
        <begin position="54"/>
        <end position="67"/>
    </location>
</feature>
<organism evidence="2 3">
    <name type="scientific">Halorubrum cibi</name>
    <dbReference type="NCBI Taxonomy" id="413815"/>
    <lineage>
        <taxon>Archaea</taxon>
        <taxon>Methanobacteriati</taxon>
        <taxon>Methanobacteriota</taxon>
        <taxon>Stenosarchaea group</taxon>
        <taxon>Halobacteria</taxon>
        <taxon>Halobacteriales</taxon>
        <taxon>Haloferacaceae</taxon>
        <taxon>Halorubrum</taxon>
    </lineage>
</organism>
<proteinExistence type="predicted"/>
<dbReference type="PANTHER" id="PTHR37953">
    <property type="entry name" value="UPF0127 PROTEIN MJ1496"/>
    <property type="match status" value="1"/>
</dbReference>
<name>A0A521CHF7_9EURY</name>
<accession>A0A521CHF7</accession>
<dbReference type="InterPro" id="IPR003795">
    <property type="entry name" value="DUF192"/>
</dbReference>
<feature type="region of interest" description="Disordered" evidence="1">
    <location>
        <begin position="1"/>
        <end position="21"/>
    </location>
</feature>
<evidence type="ECO:0000256" key="1">
    <source>
        <dbReference type="SAM" id="MobiDB-lite"/>
    </source>
</evidence>
<dbReference type="AlphaFoldDB" id="A0A521CHF7"/>
<evidence type="ECO:0000313" key="3">
    <source>
        <dbReference type="Proteomes" id="UP000319712"/>
    </source>
</evidence>
<dbReference type="EMBL" id="FXTD01000004">
    <property type="protein sequence ID" value="SMO58785.1"/>
    <property type="molecule type" value="Genomic_DNA"/>
</dbReference>
<dbReference type="PANTHER" id="PTHR37953:SF1">
    <property type="entry name" value="UPF0127 PROTEIN MJ1496"/>
    <property type="match status" value="1"/>
</dbReference>
<reference evidence="2 3" key="1">
    <citation type="submission" date="2017-05" db="EMBL/GenBank/DDBJ databases">
        <authorList>
            <person name="Varghese N."/>
            <person name="Submissions S."/>
        </authorList>
    </citation>
    <scope>NUCLEOTIDE SEQUENCE [LARGE SCALE GENOMIC DNA]</scope>
    <source>
        <strain evidence="2 3">DSM 19504</strain>
    </source>
</reference>